<dbReference type="InterPro" id="IPR006108">
    <property type="entry name" value="3HC_DH_C"/>
</dbReference>
<dbReference type="Gene3D" id="1.10.1040.10">
    <property type="entry name" value="N-(1-d-carboxylethyl)-l-norvaline Dehydrogenase, domain 2"/>
    <property type="match status" value="1"/>
</dbReference>
<accession>A0ABT0W4N3</accession>
<organism evidence="3 4">
    <name type="scientific">Neobacillus pocheonensis</name>
    <dbReference type="NCBI Taxonomy" id="363869"/>
    <lineage>
        <taxon>Bacteria</taxon>
        <taxon>Bacillati</taxon>
        <taxon>Bacillota</taxon>
        <taxon>Bacilli</taxon>
        <taxon>Bacillales</taxon>
        <taxon>Bacillaceae</taxon>
        <taxon>Neobacillus</taxon>
    </lineage>
</organism>
<name>A0ABT0W4N3_9BACI</name>
<evidence type="ECO:0000313" key="3">
    <source>
        <dbReference type="EMBL" id="MCM2531299.1"/>
    </source>
</evidence>
<keyword evidence="4" id="KW-1185">Reference proteome</keyword>
<dbReference type="InterPro" id="IPR013328">
    <property type="entry name" value="6PGD_dom2"/>
</dbReference>
<sequence length="39" mass="4463">MNDQVADVEQIDRIMKKAGNFKMGPFELQDLIGIDVNLR</sequence>
<dbReference type="Pfam" id="PF00725">
    <property type="entry name" value="3HCDH"/>
    <property type="match status" value="1"/>
</dbReference>
<gene>
    <name evidence="3" type="ORF">NDK43_01215</name>
</gene>
<comment type="pathway">
    <text evidence="1">Lipid metabolism; butanoate metabolism.</text>
</comment>
<feature type="domain" description="3-hydroxyacyl-CoA dehydrogenase C-terminal" evidence="2">
    <location>
        <begin position="2"/>
        <end position="38"/>
    </location>
</feature>
<dbReference type="Proteomes" id="UP001523262">
    <property type="component" value="Unassembled WGS sequence"/>
</dbReference>
<comment type="caution">
    <text evidence="3">The sequence shown here is derived from an EMBL/GenBank/DDBJ whole genome shotgun (WGS) entry which is preliminary data.</text>
</comment>
<evidence type="ECO:0000313" key="4">
    <source>
        <dbReference type="Proteomes" id="UP001523262"/>
    </source>
</evidence>
<reference evidence="3 4" key="1">
    <citation type="submission" date="2022-06" db="EMBL/GenBank/DDBJ databases">
        <authorList>
            <person name="Jeon C.O."/>
        </authorList>
    </citation>
    <scope>NUCLEOTIDE SEQUENCE [LARGE SCALE GENOMIC DNA]</scope>
    <source>
        <strain evidence="3 4">KCTC 13943</strain>
    </source>
</reference>
<evidence type="ECO:0000259" key="2">
    <source>
        <dbReference type="Pfam" id="PF00725"/>
    </source>
</evidence>
<protein>
    <submittedName>
        <fullName evidence="3">3-hydroxyacyl-CoA dehydrogenase family protein</fullName>
    </submittedName>
</protein>
<dbReference type="InterPro" id="IPR008927">
    <property type="entry name" value="6-PGluconate_DH-like_C_sf"/>
</dbReference>
<dbReference type="SUPFAM" id="SSF48179">
    <property type="entry name" value="6-phosphogluconate dehydrogenase C-terminal domain-like"/>
    <property type="match status" value="1"/>
</dbReference>
<proteinExistence type="predicted"/>
<evidence type="ECO:0000256" key="1">
    <source>
        <dbReference type="ARBA" id="ARBA00005086"/>
    </source>
</evidence>
<dbReference type="EMBL" id="JAMQCR010000001">
    <property type="protein sequence ID" value="MCM2531299.1"/>
    <property type="molecule type" value="Genomic_DNA"/>
</dbReference>